<sequence>MSEAVGARLVGAGAAGRALVPGSVRAVLLDLDGVLVDSLAVARTAFALAYREVVGDGVAPVDEYCGYPGRYLPEVLRLMGLPAAMAEPFVRESNRLAHLVTPVPGVPALLRELRGHGVGLAVATGRSGERARLVLDRVGLLPLVDHVVGADEVPRPKPAPDIVHRALDLLDVPPGQALMVGDAPADLASARSAGVLAVAALWGESDAETLRAAAPDVTLTRIEELATLCLGV</sequence>
<dbReference type="PRINTS" id="PR00413">
    <property type="entry name" value="HADHALOGNASE"/>
</dbReference>
<dbReference type="InterPro" id="IPR050155">
    <property type="entry name" value="HAD-like_hydrolase_sf"/>
</dbReference>
<dbReference type="Gene3D" id="3.40.50.1000">
    <property type="entry name" value="HAD superfamily/HAD-like"/>
    <property type="match status" value="1"/>
</dbReference>
<dbReference type="SFLD" id="SFLDS00003">
    <property type="entry name" value="Haloacid_Dehalogenase"/>
    <property type="match status" value="1"/>
</dbReference>
<dbReference type="GO" id="GO:0005829">
    <property type="term" value="C:cytosol"/>
    <property type="evidence" value="ECO:0007669"/>
    <property type="project" value="TreeGrafter"/>
</dbReference>
<dbReference type="SFLD" id="SFLDG01135">
    <property type="entry name" value="C1.5.6:_HAD__Beta-PGM__Phospha"/>
    <property type="match status" value="1"/>
</dbReference>
<proteinExistence type="predicted"/>
<dbReference type="GO" id="GO:0008967">
    <property type="term" value="F:phosphoglycolate phosphatase activity"/>
    <property type="evidence" value="ECO:0007669"/>
    <property type="project" value="TreeGrafter"/>
</dbReference>
<dbReference type="STRING" id="145854.GA0074692_2133"/>
<dbReference type="SUPFAM" id="SSF56784">
    <property type="entry name" value="HAD-like"/>
    <property type="match status" value="1"/>
</dbReference>
<dbReference type="Gene3D" id="1.10.150.240">
    <property type="entry name" value="Putative phosphatase, domain 2"/>
    <property type="match status" value="1"/>
</dbReference>
<evidence type="ECO:0000313" key="2">
    <source>
        <dbReference type="Proteomes" id="UP000198959"/>
    </source>
</evidence>
<gene>
    <name evidence="1" type="ORF">GA0074692_2133</name>
</gene>
<evidence type="ECO:0000313" key="1">
    <source>
        <dbReference type="EMBL" id="SCL26352.1"/>
    </source>
</evidence>
<dbReference type="InterPro" id="IPR036412">
    <property type="entry name" value="HAD-like_sf"/>
</dbReference>
<dbReference type="NCBIfam" id="TIGR01549">
    <property type="entry name" value="HAD-SF-IA-v1"/>
    <property type="match status" value="1"/>
</dbReference>
<dbReference type="SFLD" id="SFLDG01129">
    <property type="entry name" value="C1.5:_HAD__Beta-PGM__Phosphata"/>
    <property type="match status" value="1"/>
</dbReference>
<accession>A0A1C6SAQ4</accession>
<dbReference type="PANTHER" id="PTHR43434:SF1">
    <property type="entry name" value="PHOSPHOGLYCOLATE PHOSPHATASE"/>
    <property type="match status" value="1"/>
</dbReference>
<protein>
    <submittedName>
        <fullName evidence="1">AHBA synthesis associated protein</fullName>
    </submittedName>
</protein>
<dbReference type="InterPro" id="IPR006439">
    <property type="entry name" value="HAD-SF_hydro_IA"/>
</dbReference>
<dbReference type="InterPro" id="IPR023198">
    <property type="entry name" value="PGP-like_dom2"/>
</dbReference>
<dbReference type="NCBIfam" id="TIGR01509">
    <property type="entry name" value="HAD-SF-IA-v3"/>
    <property type="match status" value="1"/>
</dbReference>
<dbReference type="Proteomes" id="UP000198959">
    <property type="component" value="Unassembled WGS sequence"/>
</dbReference>
<dbReference type="InterPro" id="IPR006351">
    <property type="entry name" value="AHBA_synth-like"/>
</dbReference>
<dbReference type="Pfam" id="PF00702">
    <property type="entry name" value="Hydrolase"/>
    <property type="match status" value="1"/>
</dbReference>
<organism evidence="1 2">
    <name type="scientific">Micromonospora pallida</name>
    <dbReference type="NCBI Taxonomy" id="145854"/>
    <lineage>
        <taxon>Bacteria</taxon>
        <taxon>Bacillati</taxon>
        <taxon>Actinomycetota</taxon>
        <taxon>Actinomycetes</taxon>
        <taxon>Micromonosporales</taxon>
        <taxon>Micromonosporaceae</taxon>
        <taxon>Micromonospora</taxon>
    </lineage>
</organism>
<dbReference type="InterPro" id="IPR023214">
    <property type="entry name" value="HAD_sf"/>
</dbReference>
<dbReference type="PANTHER" id="PTHR43434">
    <property type="entry name" value="PHOSPHOGLYCOLATE PHOSPHATASE"/>
    <property type="match status" value="1"/>
</dbReference>
<dbReference type="AlphaFoldDB" id="A0A1C6SAQ4"/>
<dbReference type="NCBIfam" id="TIGR01454">
    <property type="entry name" value="AHBA_synth_RP"/>
    <property type="match status" value="1"/>
</dbReference>
<reference evidence="2" key="1">
    <citation type="submission" date="2016-06" db="EMBL/GenBank/DDBJ databases">
        <authorList>
            <person name="Varghese N."/>
            <person name="Submissions Spin"/>
        </authorList>
    </citation>
    <scope>NUCLEOTIDE SEQUENCE [LARGE SCALE GENOMIC DNA]</scope>
    <source>
        <strain evidence="2">DSM 43817</strain>
    </source>
</reference>
<dbReference type="EMBL" id="FMHW01000002">
    <property type="protein sequence ID" value="SCL26352.1"/>
    <property type="molecule type" value="Genomic_DNA"/>
</dbReference>
<name>A0A1C6SAQ4_9ACTN</name>
<dbReference type="GO" id="GO:0006281">
    <property type="term" value="P:DNA repair"/>
    <property type="evidence" value="ECO:0007669"/>
    <property type="project" value="TreeGrafter"/>
</dbReference>
<keyword evidence="2" id="KW-1185">Reference proteome</keyword>